<dbReference type="PRINTS" id="PR00726">
    <property type="entry name" value="LEXASERPTASE"/>
</dbReference>
<evidence type="ECO:0000256" key="5">
    <source>
        <dbReference type="ARBA" id="ARBA00023204"/>
    </source>
</evidence>
<gene>
    <name evidence="9" type="ORF">CBP34_11620</name>
</gene>
<dbReference type="SUPFAM" id="SSF51306">
    <property type="entry name" value="LexA/Signal peptidase"/>
    <property type="match status" value="1"/>
</dbReference>
<proteinExistence type="inferred from homology"/>
<dbReference type="InterPro" id="IPR006197">
    <property type="entry name" value="Peptidase_S24_LexA"/>
</dbReference>
<sequence length="149" mass="16357">MSSVLDSPLPVPFDEAVEALALPVCGVSVRAGFPSPADDFVVERLDIMQLLVKHPQATYFWRVRGDSMQDAGIEDGSIIVVDRAVRPKHGCIVVALIDGECTVKYLYQRAGRMKLRAANPTYPDIIPRESQTVQVWGVVRGCVKLFATS</sequence>
<feature type="domain" description="Peptidase S24/S26A/S26B/S26C" evidence="8">
    <location>
        <begin position="23"/>
        <end position="139"/>
    </location>
</feature>
<protein>
    <submittedName>
        <fullName evidence="9">Peptidase</fullName>
    </submittedName>
</protein>
<dbReference type="AlphaFoldDB" id="A0A240U2X7"/>
<evidence type="ECO:0000313" key="10">
    <source>
        <dbReference type="Proteomes" id="UP000194432"/>
    </source>
</evidence>
<evidence type="ECO:0000256" key="4">
    <source>
        <dbReference type="ARBA" id="ARBA00022813"/>
    </source>
</evidence>
<dbReference type="InterPro" id="IPR050077">
    <property type="entry name" value="LexA_repressor"/>
</dbReference>
<name>A0A240U2X7_9BURK</name>
<evidence type="ECO:0000256" key="2">
    <source>
        <dbReference type="ARBA" id="ARBA00022763"/>
    </source>
</evidence>
<keyword evidence="5" id="KW-0234">DNA repair</keyword>
<dbReference type="RefSeq" id="WP_094098102.1">
    <property type="nucleotide sequence ID" value="NZ_CP021361.1"/>
</dbReference>
<dbReference type="PANTHER" id="PTHR33516">
    <property type="entry name" value="LEXA REPRESSOR"/>
    <property type="match status" value="1"/>
</dbReference>
<dbReference type="KEGG" id="acin:CBP34_11620"/>
<comment type="similarity">
    <text evidence="1 7">Belongs to the peptidase S24 family.</text>
</comment>
<evidence type="ECO:0000256" key="7">
    <source>
        <dbReference type="RuleBase" id="RU003991"/>
    </source>
</evidence>
<keyword evidence="10" id="KW-1185">Reference proteome</keyword>
<accession>A0A240U2X7</accession>
<evidence type="ECO:0000313" key="9">
    <source>
        <dbReference type="EMBL" id="ART52172.1"/>
    </source>
</evidence>
<keyword evidence="3 7" id="KW-0378">Hydrolase</keyword>
<dbReference type="PANTHER" id="PTHR33516:SF2">
    <property type="entry name" value="LEXA REPRESSOR-RELATED"/>
    <property type="match status" value="1"/>
</dbReference>
<dbReference type="GO" id="GO:0016787">
    <property type="term" value="F:hydrolase activity"/>
    <property type="evidence" value="ECO:0007669"/>
    <property type="project" value="UniProtKB-KW"/>
</dbReference>
<dbReference type="InterPro" id="IPR039418">
    <property type="entry name" value="LexA-like"/>
</dbReference>
<dbReference type="GO" id="GO:0009432">
    <property type="term" value="P:SOS response"/>
    <property type="evidence" value="ECO:0007669"/>
    <property type="project" value="UniProtKB-KW"/>
</dbReference>
<evidence type="ECO:0000256" key="3">
    <source>
        <dbReference type="ARBA" id="ARBA00022801"/>
    </source>
</evidence>
<dbReference type="CDD" id="cd06529">
    <property type="entry name" value="S24_LexA-like"/>
    <property type="match status" value="1"/>
</dbReference>
<dbReference type="InterPro" id="IPR015927">
    <property type="entry name" value="Peptidase_S24_S26A/B/C"/>
</dbReference>
<reference evidence="9 10" key="1">
    <citation type="submission" date="2017-05" db="EMBL/GenBank/DDBJ databases">
        <title>Polyphasic characterization of four soil-derived phenanthrene-degrading Acidovorax strains and proposal of Acidovorax phenanthrenivorans sp. nov.</title>
        <authorList>
            <person name="Singleton D.R."/>
            <person name="Lee J."/>
            <person name="Dickey A.N."/>
            <person name="Stroud A."/>
            <person name="Scholl E.H."/>
            <person name="Wright F.A."/>
            <person name="Aitken M.D."/>
        </authorList>
    </citation>
    <scope>NUCLEOTIDE SEQUENCE [LARGE SCALE GENOMIC DNA]</scope>
    <source>
        <strain evidence="9">NA3</strain>
    </source>
</reference>
<evidence type="ECO:0000256" key="1">
    <source>
        <dbReference type="ARBA" id="ARBA00007484"/>
    </source>
</evidence>
<organism evidence="9 10">
    <name type="scientific">Acidovorax carolinensis</name>
    <dbReference type="NCBI Taxonomy" id="553814"/>
    <lineage>
        <taxon>Bacteria</taxon>
        <taxon>Pseudomonadati</taxon>
        <taxon>Pseudomonadota</taxon>
        <taxon>Betaproteobacteria</taxon>
        <taxon>Burkholderiales</taxon>
        <taxon>Comamonadaceae</taxon>
        <taxon>Acidovorax</taxon>
    </lineage>
</organism>
<dbReference type="GO" id="GO:0003677">
    <property type="term" value="F:DNA binding"/>
    <property type="evidence" value="ECO:0007669"/>
    <property type="project" value="InterPro"/>
</dbReference>
<evidence type="ECO:0000259" key="8">
    <source>
        <dbReference type="Pfam" id="PF00717"/>
    </source>
</evidence>
<dbReference type="InterPro" id="IPR036286">
    <property type="entry name" value="LexA/Signal_pep-like_sf"/>
</dbReference>
<dbReference type="NCBIfam" id="NF007621">
    <property type="entry name" value="PRK10276.1"/>
    <property type="match status" value="1"/>
</dbReference>
<dbReference type="GO" id="GO:0006281">
    <property type="term" value="P:DNA repair"/>
    <property type="evidence" value="ECO:0007669"/>
    <property type="project" value="UniProtKB-KW"/>
</dbReference>
<keyword evidence="2" id="KW-0227">DNA damage</keyword>
<keyword evidence="6" id="KW-0742">SOS response</keyword>
<keyword evidence="4 7" id="KW-0068">Autocatalytic cleavage</keyword>
<dbReference type="GO" id="GO:0006355">
    <property type="term" value="P:regulation of DNA-templated transcription"/>
    <property type="evidence" value="ECO:0007669"/>
    <property type="project" value="InterPro"/>
</dbReference>
<dbReference type="Pfam" id="PF00717">
    <property type="entry name" value="Peptidase_S24"/>
    <property type="match status" value="1"/>
</dbReference>
<dbReference type="EMBL" id="CP021361">
    <property type="protein sequence ID" value="ART52172.1"/>
    <property type="molecule type" value="Genomic_DNA"/>
</dbReference>
<dbReference type="Gene3D" id="2.10.109.10">
    <property type="entry name" value="Umud Fragment, subunit A"/>
    <property type="match status" value="1"/>
</dbReference>
<evidence type="ECO:0000256" key="6">
    <source>
        <dbReference type="ARBA" id="ARBA00023236"/>
    </source>
</evidence>
<dbReference type="Proteomes" id="UP000194432">
    <property type="component" value="Chromosome 1"/>
</dbReference>